<keyword evidence="1" id="KW-0812">Transmembrane</keyword>
<gene>
    <name evidence="2" type="ORF">Tcan_02372</name>
</gene>
<dbReference type="Proteomes" id="UP000031036">
    <property type="component" value="Unassembled WGS sequence"/>
</dbReference>
<protein>
    <submittedName>
        <fullName evidence="2">Uncharacterized protein</fullName>
    </submittedName>
</protein>
<evidence type="ECO:0000313" key="2">
    <source>
        <dbReference type="EMBL" id="KHN71309.1"/>
    </source>
</evidence>
<comment type="caution">
    <text evidence="2">The sequence shown here is derived from an EMBL/GenBank/DDBJ whole genome shotgun (WGS) entry which is preliminary data.</text>
</comment>
<proteinExistence type="predicted"/>
<keyword evidence="3" id="KW-1185">Reference proteome</keyword>
<dbReference type="EMBL" id="JPKZ01022499">
    <property type="protein sequence ID" value="KHN71309.1"/>
    <property type="molecule type" value="Genomic_DNA"/>
</dbReference>
<name>A0A0B2UQ20_TOXCA</name>
<keyword evidence="1" id="KW-0472">Membrane</keyword>
<organism evidence="2 3">
    <name type="scientific">Toxocara canis</name>
    <name type="common">Canine roundworm</name>
    <dbReference type="NCBI Taxonomy" id="6265"/>
    <lineage>
        <taxon>Eukaryota</taxon>
        <taxon>Metazoa</taxon>
        <taxon>Ecdysozoa</taxon>
        <taxon>Nematoda</taxon>
        <taxon>Chromadorea</taxon>
        <taxon>Rhabditida</taxon>
        <taxon>Spirurina</taxon>
        <taxon>Ascaridomorpha</taxon>
        <taxon>Ascaridoidea</taxon>
        <taxon>Toxocaridae</taxon>
        <taxon>Toxocara</taxon>
    </lineage>
</organism>
<feature type="transmembrane region" description="Helical" evidence="1">
    <location>
        <begin position="36"/>
        <end position="54"/>
    </location>
</feature>
<sequence>MARRSIARNAFMKVRSTSIRATSPANEKVPSKIYRLLARIGASVGIFCTPIVFFDTIGYPASVVGTSMEVCVASRPLFLPISENDTDEKGMSVIIF</sequence>
<evidence type="ECO:0000256" key="1">
    <source>
        <dbReference type="SAM" id="Phobius"/>
    </source>
</evidence>
<reference evidence="2 3" key="1">
    <citation type="submission" date="2014-11" db="EMBL/GenBank/DDBJ databases">
        <title>Genetic blueprint of the zoonotic pathogen Toxocara canis.</title>
        <authorList>
            <person name="Zhu X.-Q."/>
            <person name="Korhonen P.K."/>
            <person name="Cai H."/>
            <person name="Young N.D."/>
            <person name="Nejsum P."/>
            <person name="von Samson-Himmelstjerna G."/>
            <person name="Boag P.R."/>
            <person name="Tan P."/>
            <person name="Li Q."/>
            <person name="Min J."/>
            <person name="Yang Y."/>
            <person name="Wang X."/>
            <person name="Fang X."/>
            <person name="Hall R.S."/>
            <person name="Hofmann A."/>
            <person name="Sternberg P.W."/>
            <person name="Jex A.R."/>
            <person name="Gasser R.B."/>
        </authorList>
    </citation>
    <scope>NUCLEOTIDE SEQUENCE [LARGE SCALE GENOMIC DNA]</scope>
    <source>
        <strain evidence="2">PN_DK_2014</strain>
    </source>
</reference>
<evidence type="ECO:0000313" key="3">
    <source>
        <dbReference type="Proteomes" id="UP000031036"/>
    </source>
</evidence>
<keyword evidence="1" id="KW-1133">Transmembrane helix</keyword>
<accession>A0A0B2UQ20</accession>
<dbReference type="AlphaFoldDB" id="A0A0B2UQ20"/>